<dbReference type="GO" id="GO:0020037">
    <property type="term" value="F:heme binding"/>
    <property type="evidence" value="ECO:0007669"/>
    <property type="project" value="InterPro"/>
</dbReference>
<comment type="cofactor">
    <cofactor evidence="1 6">
        <name>heme</name>
        <dbReference type="ChEBI" id="CHEBI:30413"/>
    </cofactor>
</comment>
<evidence type="ECO:0000313" key="9">
    <source>
        <dbReference type="EMBL" id="PSN69648.1"/>
    </source>
</evidence>
<dbReference type="InterPro" id="IPR050121">
    <property type="entry name" value="Cytochrome_P450_monoxygenase"/>
</dbReference>
<evidence type="ECO:0000256" key="7">
    <source>
        <dbReference type="RuleBase" id="RU000461"/>
    </source>
</evidence>
<keyword evidence="10" id="KW-1185">Reference proteome</keyword>
<dbReference type="Gene3D" id="1.10.630.10">
    <property type="entry name" value="Cytochrome P450"/>
    <property type="match status" value="1"/>
</dbReference>
<evidence type="ECO:0000256" key="4">
    <source>
        <dbReference type="ARBA" id="ARBA00022723"/>
    </source>
</evidence>
<dbReference type="InterPro" id="IPR017972">
    <property type="entry name" value="Cyt_P450_CS"/>
</dbReference>
<keyword evidence="8" id="KW-1133">Transmembrane helix</keyword>
<dbReference type="EMBL" id="KZ678132">
    <property type="protein sequence ID" value="PSN69648.1"/>
    <property type="molecule type" value="Genomic_DNA"/>
</dbReference>
<evidence type="ECO:0000256" key="2">
    <source>
        <dbReference type="ARBA" id="ARBA00010617"/>
    </source>
</evidence>
<dbReference type="PROSITE" id="PS00086">
    <property type="entry name" value="CYTOCHROME_P450"/>
    <property type="match status" value="1"/>
</dbReference>
<evidence type="ECO:0000256" key="6">
    <source>
        <dbReference type="PIRSR" id="PIRSR602401-1"/>
    </source>
</evidence>
<name>A0A2T2NX33_CORCC</name>
<dbReference type="PRINTS" id="PR00385">
    <property type="entry name" value="P450"/>
</dbReference>
<keyword evidence="7" id="KW-0560">Oxidoreductase</keyword>
<comment type="similarity">
    <text evidence="2 7">Belongs to the cytochrome P450 family.</text>
</comment>
<feature type="binding site" description="axial binding residue" evidence="6">
    <location>
        <position position="466"/>
    </location>
    <ligand>
        <name>heme</name>
        <dbReference type="ChEBI" id="CHEBI:30413"/>
    </ligand>
    <ligandPart>
        <name>Fe</name>
        <dbReference type="ChEBI" id="CHEBI:18248"/>
    </ligandPart>
</feature>
<dbReference type="CDD" id="cd11058">
    <property type="entry name" value="CYP60B-like"/>
    <property type="match status" value="1"/>
</dbReference>
<keyword evidence="8" id="KW-0812">Transmembrane</keyword>
<keyword evidence="3 6" id="KW-0349">Heme</keyword>
<dbReference type="GO" id="GO:0004497">
    <property type="term" value="F:monooxygenase activity"/>
    <property type="evidence" value="ECO:0007669"/>
    <property type="project" value="UniProtKB-KW"/>
</dbReference>
<dbReference type="Proteomes" id="UP000240883">
    <property type="component" value="Unassembled WGS sequence"/>
</dbReference>
<dbReference type="PANTHER" id="PTHR24305">
    <property type="entry name" value="CYTOCHROME P450"/>
    <property type="match status" value="1"/>
</dbReference>
<evidence type="ECO:0000256" key="3">
    <source>
        <dbReference type="ARBA" id="ARBA00022617"/>
    </source>
</evidence>
<feature type="transmembrane region" description="Helical" evidence="8">
    <location>
        <begin position="317"/>
        <end position="339"/>
    </location>
</feature>
<dbReference type="GO" id="GO:0005506">
    <property type="term" value="F:iron ion binding"/>
    <property type="evidence" value="ECO:0007669"/>
    <property type="project" value="InterPro"/>
</dbReference>
<dbReference type="PANTHER" id="PTHR24305:SF210">
    <property type="entry name" value="CYTOCHROME P450 MONOOXYGENASE ASQL-RELATED"/>
    <property type="match status" value="1"/>
</dbReference>
<organism evidence="9 10">
    <name type="scientific">Corynespora cassiicola Philippines</name>
    <dbReference type="NCBI Taxonomy" id="1448308"/>
    <lineage>
        <taxon>Eukaryota</taxon>
        <taxon>Fungi</taxon>
        <taxon>Dikarya</taxon>
        <taxon>Ascomycota</taxon>
        <taxon>Pezizomycotina</taxon>
        <taxon>Dothideomycetes</taxon>
        <taxon>Pleosporomycetidae</taxon>
        <taxon>Pleosporales</taxon>
        <taxon>Corynesporascaceae</taxon>
        <taxon>Corynespora</taxon>
    </lineage>
</organism>
<dbReference type="Pfam" id="PF00067">
    <property type="entry name" value="p450"/>
    <property type="match status" value="1"/>
</dbReference>
<accession>A0A2T2NX33</accession>
<dbReference type="InterPro" id="IPR002401">
    <property type="entry name" value="Cyt_P450_E_grp-I"/>
</dbReference>
<sequence>MDEFYNPDATFQRRNPLSVVGNILEKPNLVALVIGTLVLYPLSVIVYRLRFHPLSKYPGPVLAAISIKQYEYHYVKGDITRWMKTLHDKYGEIVRIGPNQLDYSSPQAWKDIYGHKTATRHSNPKNRTFVQPSMDGHESMHSIDDDSLHGRQRKIFSHAFSDRALLEQHDIIENYIDQLIALIRKRIEHNEKAQVDMVQLYNWTSFDIIGDLTFGQSLDNLSSGKNSPWIDVVFTNFKAMVIGQCLAHYRILSWLMWMLTPKKVLEEAATHARNSRDRVTERLEIGKKTDRPDIWGLVLKHEGDDRMPRGQMNANSFLFMLAGSETTATLLSGATWLLLKNPDKYNKLTKEIRAVERESDLDPKKLRQMKYLVAALEEALRWYPPVPLGTERRIPKGGNLIMGDVLPENTVMSVSSWSTSHSASNFLDPEEYIPERWIFEETDYKKYHDFDKREAVQPFSIGPRNCLGKNLAYYEMRSIMARVLYNFDLELCSESENWGINQKNWSLWEKPELKVWISERR</sequence>
<dbReference type="PRINTS" id="PR00463">
    <property type="entry name" value="EP450I"/>
</dbReference>
<evidence type="ECO:0000256" key="1">
    <source>
        <dbReference type="ARBA" id="ARBA00001971"/>
    </source>
</evidence>
<keyword evidence="7" id="KW-0503">Monooxygenase</keyword>
<dbReference type="InterPro" id="IPR036396">
    <property type="entry name" value="Cyt_P450_sf"/>
</dbReference>
<feature type="transmembrane region" description="Helical" evidence="8">
    <location>
        <begin position="29"/>
        <end position="47"/>
    </location>
</feature>
<dbReference type="SUPFAM" id="SSF48264">
    <property type="entry name" value="Cytochrome P450"/>
    <property type="match status" value="1"/>
</dbReference>
<keyword evidence="5 6" id="KW-0408">Iron</keyword>
<dbReference type="InterPro" id="IPR001128">
    <property type="entry name" value="Cyt_P450"/>
</dbReference>
<dbReference type="GO" id="GO:0016705">
    <property type="term" value="F:oxidoreductase activity, acting on paired donors, with incorporation or reduction of molecular oxygen"/>
    <property type="evidence" value="ECO:0007669"/>
    <property type="project" value="InterPro"/>
</dbReference>
<keyword evidence="4 6" id="KW-0479">Metal-binding</keyword>
<evidence type="ECO:0000256" key="8">
    <source>
        <dbReference type="SAM" id="Phobius"/>
    </source>
</evidence>
<reference evidence="9 10" key="1">
    <citation type="journal article" date="2018" name="Front. Microbiol.">
        <title>Genome-Wide Analysis of Corynespora cassiicola Leaf Fall Disease Putative Effectors.</title>
        <authorList>
            <person name="Lopez D."/>
            <person name="Ribeiro S."/>
            <person name="Label P."/>
            <person name="Fumanal B."/>
            <person name="Venisse J.S."/>
            <person name="Kohler A."/>
            <person name="de Oliveira R.R."/>
            <person name="Labutti K."/>
            <person name="Lipzen A."/>
            <person name="Lail K."/>
            <person name="Bauer D."/>
            <person name="Ohm R.A."/>
            <person name="Barry K.W."/>
            <person name="Spatafora J."/>
            <person name="Grigoriev I.V."/>
            <person name="Martin F.M."/>
            <person name="Pujade-Renaud V."/>
        </authorList>
    </citation>
    <scope>NUCLEOTIDE SEQUENCE [LARGE SCALE GENOMIC DNA]</scope>
    <source>
        <strain evidence="9 10">Philippines</strain>
    </source>
</reference>
<dbReference type="AlphaFoldDB" id="A0A2T2NX33"/>
<gene>
    <name evidence="9" type="ORF">BS50DRAFT_661539</name>
</gene>
<dbReference type="STRING" id="1448308.A0A2T2NX33"/>
<evidence type="ECO:0000256" key="5">
    <source>
        <dbReference type="ARBA" id="ARBA00023004"/>
    </source>
</evidence>
<dbReference type="OrthoDB" id="1470350at2759"/>
<evidence type="ECO:0000313" key="10">
    <source>
        <dbReference type="Proteomes" id="UP000240883"/>
    </source>
</evidence>
<proteinExistence type="inferred from homology"/>
<protein>
    <submittedName>
        <fullName evidence="9">Cytochrome P450</fullName>
    </submittedName>
</protein>
<keyword evidence="8" id="KW-0472">Membrane</keyword>